<dbReference type="EnsemblMetazoa" id="XM_020008825.1">
    <property type="protein sequence ID" value="XP_019864384.1"/>
    <property type="gene ID" value="LOC100641870"/>
</dbReference>
<evidence type="ECO:0000313" key="6">
    <source>
        <dbReference type="EnsemblMetazoa" id="Aqu2.1.43956_001"/>
    </source>
</evidence>
<evidence type="ECO:0000259" key="5">
    <source>
        <dbReference type="Pfam" id="PF01869"/>
    </source>
</evidence>
<keyword evidence="7" id="KW-1185">Reference proteome</keyword>
<dbReference type="GO" id="GO:0045127">
    <property type="term" value="F:N-acetylglucosamine kinase activity"/>
    <property type="evidence" value="ECO:0007669"/>
    <property type="project" value="UniProtKB-EC"/>
</dbReference>
<evidence type="ECO:0000313" key="7">
    <source>
        <dbReference type="Proteomes" id="UP000007879"/>
    </source>
</evidence>
<evidence type="ECO:0000256" key="3">
    <source>
        <dbReference type="ARBA" id="ARBA00014974"/>
    </source>
</evidence>
<dbReference type="CDD" id="cd24078">
    <property type="entry name" value="ASKHA_NBD_NAGK_meta"/>
    <property type="match status" value="1"/>
</dbReference>
<proteinExistence type="inferred from homology"/>
<dbReference type="PANTHER" id="PTHR12862:SF0">
    <property type="entry name" value="N-ACETYL-D-GLUCOSAMINE KINASE"/>
    <property type="match status" value="1"/>
</dbReference>
<dbReference type="InterPro" id="IPR039758">
    <property type="entry name" value="NAGK-like"/>
</dbReference>
<sequence length="346" mass="37844">MARYFGGVLGGATRSMAIIIKEDGSVIGQSKGKGLNPWQVSFDTCVEKIKQLVDMAKQEAGLQISHPLESLGISASGCEQDAAQKRIKNDLSTRYPDLSLSYYINTDIFGPIAFTFQGGGGIVLISGTGSCCELFDAHNVSIHRCGGWGHMLGDEGSAYWIAHRSIKLVYDFDDGMKQLPDGMSIDVLRSKVIKFFNIKHRYDVLNHLYLDFSKSKIASFCAVLAEVAGRTADPVVCQLFYDAGEQLGRHIMAIIPYVSSELKEQLGGIIPVLLEGSVFKSWDLLKEGFRSAIDQMEPGLEIKLYRLKDEEASSIGAAIIGAGMNGVKINMKAERIENALVSFDLK</sequence>
<dbReference type="Gene3D" id="3.30.420.40">
    <property type="match status" value="2"/>
</dbReference>
<dbReference type="Pfam" id="PF01869">
    <property type="entry name" value="BcrAD_BadFG"/>
    <property type="match status" value="1"/>
</dbReference>
<evidence type="ECO:0000256" key="1">
    <source>
        <dbReference type="ARBA" id="ARBA00006198"/>
    </source>
</evidence>
<dbReference type="OrthoDB" id="311172at2759"/>
<dbReference type="STRING" id="400682.A0A1X7VUD8"/>
<evidence type="ECO:0000256" key="2">
    <source>
        <dbReference type="ARBA" id="ARBA00012122"/>
    </source>
</evidence>
<dbReference type="InParanoid" id="A0A1X7VUD8"/>
<dbReference type="KEGG" id="aqu:100641870"/>
<dbReference type="InterPro" id="IPR002731">
    <property type="entry name" value="ATPase_BadF"/>
</dbReference>
<dbReference type="InterPro" id="IPR043129">
    <property type="entry name" value="ATPase_NBD"/>
</dbReference>
<reference evidence="6" key="2">
    <citation type="submission" date="2017-05" db="UniProtKB">
        <authorList>
            <consortium name="EnsemblMetazoa"/>
        </authorList>
    </citation>
    <scope>IDENTIFICATION</scope>
</reference>
<accession>A0A1X7VUD8</accession>
<protein>
    <recommendedName>
        <fullName evidence="3">N-acetyl-D-glucosamine kinase</fullName>
        <ecNumber evidence="2">2.7.1.59</ecNumber>
    </recommendedName>
    <alternativeName>
        <fullName evidence="4">GlcNAc kinase</fullName>
    </alternativeName>
</protein>
<comment type="similarity">
    <text evidence="1">Belongs to the eukaryotic-type N-acetylglucosamine kinase family.</text>
</comment>
<gene>
    <name evidence="6" type="primary">100641870</name>
</gene>
<reference evidence="7" key="1">
    <citation type="journal article" date="2010" name="Nature">
        <title>The Amphimedon queenslandica genome and the evolution of animal complexity.</title>
        <authorList>
            <person name="Srivastava M."/>
            <person name="Simakov O."/>
            <person name="Chapman J."/>
            <person name="Fahey B."/>
            <person name="Gauthier M.E."/>
            <person name="Mitros T."/>
            <person name="Richards G.S."/>
            <person name="Conaco C."/>
            <person name="Dacre M."/>
            <person name="Hellsten U."/>
            <person name="Larroux C."/>
            <person name="Putnam N.H."/>
            <person name="Stanke M."/>
            <person name="Adamska M."/>
            <person name="Darling A."/>
            <person name="Degnan S.M."/>
            <person name="Oakley T.H."/>
            <person name="Plachetzki D.C."/>
            <person name="Zhai Y."/>
            <person name="Adamski M."/>
            <person name="Calcino A."/>
            <person name="Cummins S.F."/>
            <person name="Goodstein D.M."/>
            <person name="Harris C."/>
            <person name="Jackson D.J."/>
            <person name="Leys S.P."/>
            <person name="Shu S."/>
            <person name="Woodcroft B.J."/>
            <person name="Vervoort M."/>
            <person name="Kosik K.S."/>
            <person name="Manning G."/>
            <person name="Degnan B.M."/>
            <person name="Rokhsar D.S."/>
        </authorList>
    </citation>
    <scope>NUCLEOTIDE SEQUENCE [LARGE SCALE GENOMIC DNA]</scope>
</reference>
<feature type="domain" description="ATPase BadF/BadG/BcrA/BcrD type" evidence="5">
    <location>
        <begin position="7"/>
        <end position="320"/>
    </location>
</feature>
<dbReference type="SUPFAM" id="SSF53067">
    <property type="entry name" value="Actin-like ATPase domain"/>
    <property type="match status" value="2"/>
</dbReference>
<dbReference type="Proteomes" id="UP000007879">
    <property type="component" value="Unassembled WGS sequence"/>
</dbReference>
<dbReference type="EC" id="2.7.1.59" evidence="2"/>
<dbReference type="EnsemblMetazoa" id="Aqu2.1.43956_001">
    <property type="protein sequence ID" value="Aqu2.1.43956_001"/>
    <property type="gene ID" value="Aqu2.1.43956"/>
</dbReference>
<organism evidence="6">
    <name type="scientific">Amphimedon queenslandica</name>
    <name type="common">Sponge</name>
    <dbReference type="NCBI Taxonomy" id="400682"/>
    <lineage>
        <taxon>Eukaryota</taxon>
        <taxon>Metazoa</taxon>
        <taxon>Porifera</taxon>
        <taxon>Demospongiae</taxon>
        <taxon>Heteroscleromorpha</taxon>
        <taxon>Haplosclerida</taxon>
        <taxon>Niphatidae</taxon>
        <taxon>Amphimedon</taxon>
    </lineage>
</organism>
<evidence type="ECO:0000256" key="4">
    <source>
        <dbReference type="ARBA" id="ARBA00031123"/>
    </source>
</evidence>
<name>A0A1X7VUD8_AMPQE</name>
<dbReference type="AlphaFoldDB" id="A0A1X7VUD8"/>
<dbReference type="eggNOG" id="KOG1794">
    <property type="taxonomic scope" value="Eukaryota"/>
</dbReference>
<dbReference type="PANTHER" id="PTHR12862">
    <property type="entry name" value="BADF TYPE ATPASE DOMAIN-CONTAINING PROTEIN"/>
    <property type="match status" value="1"/>
</dbReference>